<name>A0A8J4DDC9_9ACTN</name>
<dbReference type="RefSeq" id="WP_203948437.1">
    <property type="nucleotide sequence ID" value="NZ_BOOR01000063.1"/>
</dbReference>
<evidence type="ECO:0000256" key="1">
    <source>
        <dbReference type="ARBA" id="ARBA00005336"/>
    </source>
</evidence>
<gene>
    <name evidence="5" type="ORF">Pth03_67250</name>
</gene>
<dbReference type="PANTHER" id="PTHR30480">
    <property type="entry name" value="BETA-HEXOSAMINIDASE-RELATED"/>
    <property type="match status" value="1"/>
</dbReference>
<dbReference type="Proteomes" id="UP000605992">
    <property type="component" value="Unassembled WGS sequence"/>
</dbReference>
<dbReference type="InterPro" id="IPR017853">
    <property type="entry name" value="GH"/>
</dbReference>
<keyword evidence="3" id="KW-0326">Glycosidase</keyword>
<dbReference type="GO" id="GO:0005975">
    <property type="term" value="P:carbohydrate metabolic process"/>
    <property type="evidence" value="ECO:0007669"/>
    <property type="project" value="InterPro"/>
</dbReference>
<evidence type="ECO:0000256" key="3">
    <source>
        <dbReference type="ARBA" id="ARBA00023295"/>
    </source>
</evidence>
<organism evidence="5 6">
    <name type="scientific">Planotetraspora thailandica</name>
    <dbReference type="NCBI Taxonomy" id="487172"/>
    <lineage>
        <taxon>Bacteria</taxon>
        <taxon>Bacillati</taxon>
        <taxon>Actinomycetota</taxon>
        <taxon>Actinomycetes</taxon>
        <taxon>Streptosporangiales</taxon>
        <taxon>Streptosporangiaceae</taxon>
        <taxon>Planotetraspora</taxon>
    </lineage>
</organism>
<comment type="similarity">
    <text evidence="1">Belongs to the glycosyl hydrolase 3 family.</text>
</comment>
<dbReference type="InterPro" id="IPR001764">
    <property type="entry name" value="Glyco_hydro_3_N"/>
</dbReference>
<dbReference type="GO" id="GO:0009254">
    <property type="term" value="P:peptidoglycan turnover"/>
    <property type="evidence" value="ECO:0007669"/>
    <property type="project" value="TreeGrafter"/>
</dbReference>
<dbReference type="AlphaFoldDB" id="A0A8J4DDC9"/>
<feature type="domain" description="Glycoside hydrolase family 3 N-terminal" evidence="4">
    <location>
        <begin position="35"/>
        <end position="327"/>
    </location>
</feature>
<dbReference type="InterPro" id="IPR050226">
    <property type="entry name" value="NagZ_Beta-hexosaminidase"/>
</dbReference>
<keyword evidence="6" id="KW-1185">Reference proteome</keyword>
<sequence length="499" mass="51301">MGRSAELDRMAMTVLQPGFEGTTPPAWLRRALADGLGGAVLFTRNLADPGQTAALVAALREDNPAVVVAVDEEGGAITRLEARTGSSWPGNLALGVAGDVRLTRAVAHQIGRLLAAADITLDYAPVVDVNADPRNPVIGVRSFGSDPERVARHAVAWIEGLQSAGVAACAKHFPGHGDTVTDSHVALPTVRAPRDVLERRDLVPFRAAVAAGVDAIMCGHLVVPALDPELNPATLSRAMMTGLLRDELGFGGLVVTDAIEMRAVASLHPPEEIAVRALAAGADAICVGVSSPEGESVYALRDAIAAAVRDGRLPGERLAEAAGRVLDLARRHAEQAPARAAAGVAEGGANGDGLGLAAATAALRAVGVPGATSRPVLRTAPLVVEMTARPTQAVGRAAPVRVGAAIEEALPGTTLVEVAEGGSLPDLTDTRRPLVVVVRDAARHTWIRRLLEHAVRARPDAVVVETGVPGTPAGAVYLATYGASAASARAAARWLTEIP</sequence>
<evidence type="ECO:0000259" key="4">
    <source>
        <dbReference type="Pfam" id="PF00933"/>
    </source>
</evidence>
<dbReference type="InterPro" id="IPR036962">
    <property type="entry name" value="Glyco_hydro_3_N_sf"/>
</dbReference>
<dbReference type="Pfam" id="PF00933">
    <property type="entry name" value="Glyco_hydro_3"/>
    <property type="match status" value="1"/>
</dbReference>
<evidence type="ECO:0000256" key="2">
    <source>
        <dbReference type="ARBA" id="ARBA00022801"/>
    </source>
</evidence>
<dbReference type="PANTHER" id="PTHR30480:SF16">
    <property type="entry name" value="GLYCOSIDE HYDROLASE FAMILY 3 DOMAIN PROTEIN"/>
    <property type="match status" value="1"/>
</dbReference>
<reference evidence="5" key="1">
    <citation type="submission" date="2021-01" db="EMBL/GenBank/DDBJ databases">
        <title>Whole genome shotgun sequence of Planotetraspora thailandica NBRC 104271.</title>
        <authorList>
            <person name="Komaki H."/>
            <person name="Tamura T."/>
        </authorList>
    </citation>
    <scope>NUCLEOTIDE SEQUENCE</scope>
    <source>
        <strain evidence="5">NBRC 104271</strain>
    </source>
</reference>
<evidence type="ECO:0000313" key="5">
    <source>
        <dbReference type="EMBL" id="GII58336.1"/>
    </source>
</evidence>
<comment type="caution">
    <text evidence="5">The sequence shown here is derived from an EMBL/GenBank/DDBJ whole genome shotgun (WGS) entry which is preliminary data.</text>
</comment>
<keyword evidence="2 5" id="KW-0378">Hydrolase</keyword>
<dbReference type="SUPFAM" id="SSF51445">
    <property type="entry name" value="(Trans)glycosidases"/>
    <property type="match status" value="1"/>
</dbReference>
<dbReference type="EMBL" id="BOOR01000063">
    <property type="protein sequence ID" value="GII58336.1"/>
    <property type="molecule type" value="Genomic_DNA"/>
</dbReference>
<dbReference type="GO" id="GO:0004553">
    <property type="term" value="F:hydrolase activity, hydrolyzing O-glycosyl compounds"/>
    <property type="evidence" value="ECO:0007669"/>
    <property type="project" value="InterPro"/>
</dbReference>
<proteinExistence type="inferred from homology"/>
<dbReference type="Gene3D" id="3.20.20.300">
    <property type="entry name" value="Glycoside hydrolase, family 3, N-terminal domain"/>
    <property type="match status" value="1"/>
</dbReference>
<protein>
    <submittedName>
        <fullName evidence="5">Hydrolase</fullName>
    </submittedName>
</protein>
<accession>A0A8J4DDC9</accession>
<evidence type="ECO:0000313" key="6">
    <source>
        <dbReference type="Proteomes" id="UP000605992"/>
    </source>
</evidence>